<dbReference type="Proteomes" id="UP000714380">
    <property type="component" value="Unassembled WGS sequence"/>
</dbReference>
<keyword evidence="1" id="KW-0472">Membrane</keyword>
<accession>A0ABS7ZUP7</accession>
<dbReference type="RefSeq" id="WP_225677348.1">
    <property type="nucleotide sequence ID" value="NZ_JAEDAH010000105.1"/>
</dbReference>
<evidence type="ECO:0000313" key="2">
    <source>
        <dbReference type="EMBL" id="MCA6065424.1"/>
    </source>
</evidence>
<keyword evidence="1" id="KW-0812">Transmembrane</keyword>
<feature type="transmembrane region" description="Helical" evidence="1">
    <location>
        <begin position="12"/>
        <end position="37"/>
    </location>
</feature>
<reference evidence="2 3" key="1">
    <citation type="submission" date="2020-12" db="EMBL/GenBank/DDBJ databases">
        <title>Novel Thalassolituus-related marine hydrocarbonoclastic bacteria mediated algae-derived hydrocarbons mineralization in twilight zone of the northern South China Sea.</title>
        <authorList>
            <person name="Dong C."/>
        </authorList>
    </citation>
    <scope>NUCLEOTIDE SEQUENCE [LARGE SCALE GENOMIC DNA]</scope>
    <source>
        <strain evidence="2 3">IMCC1826</strain>
    </source>
</reference>
<organism evidence="2 3">
    <name type="scientific">Thalassolituus marinus</name>
    <dbReference type="NCBI Taxonomy" id="671053"/>
    <lineage>
        <taxon>Bacteria</taxon>
        <taxon>Pseudomonadati</taxon>
        <taxon>Pseudomonadota</taxon>
        <taxon>Gammaproteobacteria</taxon>
        <taxon>Oceanospirillales</taxon>
        <taxon>Oceanospirillaceae</taxon>
        <taxon>Thalassolituus</taxon>
    </lineage>
</organism>
<keyword evidence="3" id="KW-1185">Reference proteome</keyword>
<comment type="caution">
    <text evidence="2">The sequence shown here is derived from an EMBL/GenBank/DDBJ whole genome shotgun (WGS) entry which is preliminary data.</text>
</comment>
<gene>
    <name evidence="2" type="ORF">I9W95_17640</name>
</gene>
<evidence type="ECO:0000256" key="1">
    <source>
        <dbReference type="SAM" id="Phobius"/>
    </source>
</evidence>
<dbReference type="EMBL" id="JAEDAH010000105">
    <property type="protein sequence ID" value="MCA6065424.1"/>
    <property type="molecule type" value="Genomic_DNA"/>
</dbReference>
<keyword evidence="1" id="KW-1133">Transmembrane helix</keyword>
<protein>
    <submittedName>
        <fullName evidence="2">Uncharacterized protein</fullName>
    </submittedName>
</protein>
<feature type="transmembrane region" description="Helical" evidence="1">
    <location>
        <begin position="57"/>
        <end position="75"/>
    </location>
</feature>
<proteinExistence type="predicted"/>
<name>A0ABS7ZUP7_9GAMM</name>
<evidence type="ECO:0000313" key="3">
    <source>
        <dbReference type="Proteomes" id="UP000714380"/>
    </source>
</evidence>
<sequence length="146" mass="16344">MTPNYKSQRIGVVVFTSAFIIIGAAAVFYGIIAFISFWMRHDELQQLGVGGASSMGALLPIAVGGIFIFSGMSIMRNKLRQLRLFETKTYSEYIKLNPQQIRNGRVACNRCQSSDVRTKALMNKTYHREHYCGQCGATLYYSPEGV</sequence>